<feature type="compositionally biased region" description="Basic and acidic residues" evidence="1">
    <location>
        <begin position="29"/>
        <end position="39"/>
    </location>
</feature>
<dbReference type="PATRIC" id="fig|84292.3.peg.627"/>
<keyword evidence="3" id="KW-1185">Reference proteome</keyword>
<evidence type="ECO:0000256" key="1">
    <source>
        <dbReference type="SAM" id="MobiDB-lite"/>
    </source>
</evidence>
<evidence type="ECO:0000313" key="3">
    <source>
        <dbReference type="Proteomes" id="UP000037737"/>
    </source>
</evidence>
<feature type="region of interest" description="Disordered" evidence="1">
    <location>
        <begin position="1"/>
        <end position="52"/>
    </location>
</feature>
<reference evidence="2" key="1">
    <citation type="submission" date="2015-04" db="EMBL/GenBank/DDBJ databases">
        <title>Complete genome sequence of Microbacterium chocolatum SIT 101, a bacterium enantioselectively hydrolyzing mesomeric diesters.</title>
        <authorList>
            <person name="Li X."/>
            <person name="Xu Y."/>
        </authorList>
    </citation>
    <scope>NUCLEOTIDE SEQUENCE [LARGE SCALE GENOMIC DNA]</scope>
    <source>
        <strain evidence="2">SIT 101</strain>
    </source>
</reference>
<name>A0A0M8MQ42_9MICO</name>
<accession>A0A0M8MQ42</accession>
<dbReference type="AlphaFoldDB" id="A0A0M8MQ42"/>
<protein>
    <submittedName>
        <fullName evidence="2">Uncharacterized protein</fullName>
    </submittedName>
</protein>
<dbReference type="KEGG" id="mcw:A8L33_03180"/>
<dbReference type="Proteomes" id="UP000037737">
    <property type="component" value="Unassembled WGS sequence"/>
</dbReference>
<dbReference type="EMBL" id="LAVO01000003">
    <property type="protein sequence ID" value="KOS11560.1"/>
    <property type="molecule type" value="Genomic_DNA"/>
</dbReference>
<feature type="compositionally biased region" description="Basic and acidic residues" evidence="1">
    <location>
        <begin position="1"/>
        <end position="17"/>
    </location>
</feature>
<sequence length="150" mass="14903">MRADLRLDRGLGIHQPERGGGAVVQENGCRGDARGRVQNDPDGVGSGDGADGQARVVVGDGAPAHDHGVDEGAQAMQVAAILFAGDIAGVSGAGGDEAVETLAELSDGEGAAGLHQRCVDLRELRARGLVAGEELPPGAVVGIGGAAARR</sequence>
<gene>
    <name evidence="2" type="ORF">XI38_03015</name>
</gene>
<organism evidence="2 3">
    <name type="scientific">Microbacterium aurantiacum</name>
    <dbReference type="NCBI Taxonomy" id="162393"/>
    <lineage>
        <taxon>Bacteria</taxon>
        <taxon>Bacillati</taxon>
        <taxon>Actinomycetota</taxon>
        <taxon>Actinomycetes</taxon>
        <taxon>Micrococcales</taxon>
        <taxon>Microbacteriaceae</taxon>
        <taxon>Microbacterium</taxon>
    </lineage>
</organism>
<comment type="caution">
    <text evidence="2">The sequence shown here is derived from an EMBL/GenBank/DDBJ whole genome shotgun (WGS) entry which is preliminary data.</text>
</comment>
<proteinExistence type="predicted"/>
<evidence type="ECO:0000313" key="2">
    <source>
        <dbReference type="EMBL" id="KOS11560.1"/>
    </source>
</evidence>